<dbReference type="GO" id="GO:0003746">
    <property type="term" value="F:translation elongation factor activity"/>
    <property type="evidence" value="ECO:0007669"/>
    <property type="project" value="UniProtKB-UniRule"/>
</dbReference>
<evidence type="ECO:0000256" key="14">
    <source>
        <dbReference type="ARBA" id="ARBA00024731"/>
    </source>
</evidence>
<dbReference type="PRINTS" id="PR00792">
    <property type="entry name" value="PEPSIN"/>
</dbReference>
<dbReference type="SUPFAM" id="SSF54980">
    <property type="entry name" value="EF-G C-terminal domain-like"/>
    <property type="match status" value="2"/>
</dbReference>
<dbReference type="SMART" id="SM00889">
    <property type="entry name" value="EFG_IV"/>
    <property type="match status" value="1"/>
</dbReference>
<dbReference type="PROSITE" id="PS51767">
    <property type="entry name" value="PEPTIDASE_A1"/>
    <property type="match status" value="1"/>
</dbReference>
<dbReference type="InterPro" id="IPR004540">
    <property type="entry name" value="Transl_elong_EFG/EF2"/>
</dbReference>
<dbReference type="GO" id="GO:0070125">
    <property type="term" value="P:mitochondrial translational elongation"/>
    <property type="evidence" value="ECO:0007669"/>
    <property type="project" value="UniProtKB-UniRule"/>
</dbReference>
<dbReference type="InterPro" id="IPR000640">
    <property type="entry name" value="EFG_V-like"/>
</dbReference>
<dbReference type="InterPro" id="IPR035647">
    <property type="entry name" value="EFG_III/V"/>
</dbReference>
<evidence type="ECO:0000256" key="16">
    <source>
        <dbReference type="PIRSR" id="PIRSR601461-1"/>
    </source>
</evidence>
<protein>
    <recommendedName>
        <fullName evidence="15">Elongation factor G, mitochondrial</fullName>
        <shortName evidence="15">EF-Gmt</shortName>
    </recommendedName>
    <alternativeName>
        <fullName evidence="15">Elongation factor G 1, mitochondrial</fullName>
        <shortName evidence="15">mEF-G 1</shortName>
    </alternativeName>
    <alternativeName>
        <fullName evidence="15">Elongation factor G1</fullName>
    </alternativeName>
</protein>
<dbReference type="FunFam" id="2.40.30.10:FF:000022">
    <property type="entry name" value="Elongation factor G, mitochondrial"/>
    <property type="match status" value="1"/>
</dbReference>
<dbReference type="Gene3D" id="3.30.70.870">
    <property type="entry name" value="Elongation Factor G (Translational Gtpase), domain 3"/>
    <property type="match status" value="1"/>
</dbReference>
<dbReference type="SUPFAM" id="SSF50447">
    <property type="entry name" value="Translation proteins"/>
    <property type="match status" value="1"/>
</dbReference>
<keyword evidence="8 15" id="KW-0251">Elongation factor</keyword>
<evidence type="ECO:0000256" key="3">
    <source>
        <dbReference type="ARBA" id="ARBA00007447"/>
    </source>
</evidence>
<dbReference type="InterPro" id="IPR014721">
    <property type="entry name" value="Ribsml_uS5_D2-typ_fold_subgr"/>
</dbReference>
<evidence type="ECO:0000256" key="9">
    <source>
        <dbReference type="ARBA" id="ARBA00022801"/>
    </source>
</evidence>
<dbReference type="FunFam" id="3.30.70.870:FF:000001">
    <property type="entry name" value="Elongation factor G"/>
    <property type="match status" value="1"/>
</dbReference>
<feature type="domain" description="Peptidase A1" evidence="21">
    <location>
        <begin position="55"/>
        <end position="395"/>
    </location>
</feature>
<dbReference type="InterPro" id="IPR001461">
    <property type="entry name" value="Aspartic_peptidase_A1"/>
</dbReference>
<dbReference type="PROSITE" id="PS00141">
    <property type="entry name" value="ASP_PROTEASE"/>
    <property type="match status" value="1"/>
</dbReference>
<feature type="domain" description="Tr-type G" evidence="20">
    <location>
        <begin position="658"/>
        <end position="944"/>
    </location>
</feature>
<feature type="compositionally biased region" description="Basic residues" evidence="18">
    <location>
        <begin position="510"/>
        <end position="521"/>
    </location>
</feature>
<keyword evidence="6 15" id="KW-0547">Nucleotide-binding</keyword>
<dbReference type="InterPro" id="IPR009000">
    <property type="entry name" value="Transl_B-barrel_sf"/>
</dbReference>
<evidence type="ECO:0000256" key="1">
    <source>
        <dbReference type="ARBA" id="ARBA00004173"/>
    </source>
</evidence>
<dbReference type="CDD" id="cd01434">
    <property type="entry name" value="EFG_mtEFG1_IV"/>
    <property type="match status" value="1"/>
</dbReference>
<evidence type="ECO:0000259" key="20">
    <source>
        <dbReference type="PROSITE" id="PS51722"/>
    </source>
</evidence>
<dbReference type="UniPathway" id="UPA00345"/>
<dbReference type="Pfam" id="PF00009">
    <property type="entry name" value="GTP_EFTU"/>
    <property type="match status" value="1"/>
</dbReference>
<dbReference type="InterPro" id="IPR033876">
    <property type="entry name" value="SAP-like"/>
</dbReference>
<keyword evidence="5 19" id="KW-0732">Signal</keyword>
<dbReference type="InterPro" id="IPR033121">
    <property type="entry name" value="PEPTIDASE_A1"/>
</dbReference>
<gene>
    <name evidence="15" type="primary">MEF1</name>
    <name evidence="22" type="ORF">PCL_10494</name>
</gene>
<dbReference type="InterPro" id="IPR031157">
    <property type="entry name" value="G_TR_CS"/>
</dbReference>
<dbReference type="CDD" id="cd01886">
    <property type="entry name" value="EF-G"/>
    <property type="match status" value="1"/>
</dbReference>
<dbReference type="FunFam" id="3.30.70.240:FF:000015">
    <property type="entry name" value="Elongation factor G, mitochondrial"/>
    <property type="match status" value="1"/>
</dbReference>
<dbReference type="PANTHER" id="PTHR43636">
    <property type="entry name" value="ELONGATION FACTOR G, MITOCHONDRIAL"/>
    <property type="match status" value="1"/>
</dbReference>
<dbReference type="Gene3D" id="2.40.70.10">
    <property type="entry name" value="Acid Proteases"/>
    <property type="match status" value="2"/>
</dbReference>
<evidence type="ECO:0000256" key="10">
    <source>
        <dbReference type="ARBA" id="ARBA00022917"/>
    </source>
</evidence>
<evidence type="ECO:0000256" key="4">
    <source>
        <dbReference type="ARBA" id="ARBA00022670"/>
    </source>
</evidence>
<feature type="binding site" evidence="15">
    <location>
        <begin position="667"/>
        <end position="674"/>
    </location>
    <ligand>
        <name>GTP</name>
        <dbReference type="ChEBI" id="CHEBI:37565"/>
    </ligand>
</feature>
<keyword evidence="4 17" id="KW-0645">Protease</keyword>
<evidence type="ECO:0000256" key="11">
    <source>
        <dbReference type="ARBA" id="ARBA00022946"/>
    </source>
</evidence>
<dbReference type="CDD" id="cd04091">
    <property type="entry name" value="mtEFG1_II_like"/>
    <property type="match status" value="1"/>
</dbReference>
<dbReference type="Gene3D" id="3.30.230.10">
    <property type="match status" value="1"/>
</dbReference>
<dbReference type="InterPro" id="IPR001969">
    <property type="entry name" value="Aspartic_peptidase_AS"/>
</dbReference>
<evidence type="ECO:0000256" key="18">
    <source>
        <dbReference type="SAM" id="MobiDB-lite"/>
    </source>
</evidence>
<evidence type="ECO:0000256" key="15">
    <source>
        <dbReference type="HAMAP-Rule" id="MF_03061"/>
    </source>
</evidence>
<evidence type="ECO:0000313" key="22">
    <source>
        <dbReference type="EMBL" id="PWI64402.1"/>
    </source>
</evidence>
<dbReference type="PROSITE" id="PS00301">
    <property type="entry name" value="G_TR_1"/>
    <property type="match status" value="1"/>
</dbReference>
<evidence type="ECO:0000259" key="21">
    <source>
        <dbReference type="PROSITE" id="PS51767"/>
    </source>
</evidence>
<dbReference type="InterPro" id="IPR041095">
    <property type="entry name" value="EFG_II"/>
</dbReference>
<dbReference type="CDD" id="cd04097">
    <property type="entry name" value="mtEFG1_C"/>
    <property type="match status" value="1"/>
</dbReference>
<dbReference type="InterPro" id="IPR027417">
    <property type="entry name" value="P-loop_NTPase"/>
</dbReference>
<dbReference type="SMART" id="SM00838">
    <property type="entry name" value="EFG_C"/>
    <property type="match status" value="1"/>
</dbReference>
<evidence type="ECO:0000256" key="8">
    <source>
        <dbReference type="ARBA" id="ARBA00022768"/>
    </source>
</evidence>
<dbReference type="SUPFAM" id="SSF52540">
    <property type="entry name" value="P-loop containing nucleoside triphosphate hydrolases"/>
    <property type="match status" value="1"/>
</dbReference>
<dbReference type="Proteomes" id="UP000245956">
    <property type="component" value="Unassembled WGS sequence"/>
</dbReference>
<keyword evidence="12 15" id="KW-0496">Mitochondrion</keyword>
<dbReference type="InterPro" id="IPR005517">
    <property type="entry name" value="Transl_elong_EFG/EF2_IV"/>
</dbReference>
<keyword evidence="7 17" id="KW-0064">Aspartyl protease</keyword>
<dbReference type="FunFam" id="2.40.70.10:FF:000011">
    <property type="entry name" value="Aspartic protease"/>
    <property type="match status" value="1"/>
</dbReference>
<evidence type="ECO:0000256" key="7">
    <source>
        <dbReference type="ARBA" id="ARBA00022750"/>
    </source>
</evidence>
<name>A0A2U3DQ72_PURLI</name>
<feature type="chain" id="PRO_5015662343" description="Elongation factor G, mitochondrial" evidence="19">
    <location>
        <begin position="19"/>
        <end position="1359"/>
    </location>
</feature>
<dbReference type="InterPro" id="IPR035649">
    <property type="entry name" value="EFG_V"/>
</dbReference>
<comment type="pathway">
    <text evidence="15">Protein biosynthesis; polypeptide chain elongation.</text>
</comment>
<dbReference type="NCBIfam" id="TIGR00484">
    <property type="entry name" value="EF-G"/>
    <property type="match status" value="1"/>
</dbReference>
<comment type="similarity">
    <text evidence="15">Belongs to the GTP-binding elongation factor family. EF-G/EF-2 subfamily.</text>
</comment>
<comment type="function">
    <text evidence="14">Catalyzes the GTP-dependent ribosomal translocation step during translation elongation. During this step, the ribosome changes from the pre-translocational (PRE) to the post-translocational (POST) state as the newly formed A-site-bound peptidyl-tRNA and P-site-bound deacylated tRNA move to the P and E sites, respectively. Catalyzes the coordinated movement of the two tRNA molecules, the mRNA and conformational changes in the ribosome.</text>
</comment>
<dbReference type="InterPro" id="IPR047872">
    <property type="entry name" value="EFG_IV"/>
</dbReference>
<dbReference type="Gene3D" id="2.40.30.10">
    <property type="entry name" value="Translation factors"/>
    <property type="match status" value="1"/>
</dbReference>
<dbReference type="PROSITE" id="PS51722">
    <property type="entry name" value="G_TR_2"/>
    <property type="match status" value="1"/>
</dbReference>
<dbReference type="HAMAP" id="MF_00054_B">
    <property type="entry name" value="EF_G_EF_2_B"/>
    <property type="match status" value="1"/>
</dbReference>
<sequence>MKWSELALLALGPWGALGQVLQWHISKRPELSRLRRRDGSSFDSSINNNLDEGGYFATVKIGSPGQELSLQLDTGSSDVWVPWSGAKICQDQADGGCPLGSFNPQQSNTFDDVGENLFSIQYQDKDFAKGDYFTDRFQIGSATLDNLTMGLGTSTSVPYGLIGIGYVNNEASLQTTKETYPNLPVALQQAGLIKTVAYSLWLNDLSSSSGRILFGGIDTEKYVGDLATLPVLLNKRADNYTEFAVSLYSVEASSSSGSDTLTSSQLPVRVVLDSGTSLTYLPQDMATQVWAEVGAVWDSTVNAAVLPCSFANHDGHFSFVFAGPKGPRVNVTMDELVLPVSTGQAPQFTSGPYRGQSVCEFGILNQTQAPYLLGDTFLRSAYVVYDLKNNQVGIAATDFNSTKTNVVAFASDGAPIPSATAASDQDSNTPPPQATQSGLAASKGFQAGSDAAISDPLSRVGVRTYIDAANDKAFKRFTTILSCGRTSAPLFGKGRLASWCPLVAQARAVATKRRERHPKKKVSSELGGREPAGPSNGPKRARLKNHPLPPRASERRKHRFATRAGHTPRPFKMSASTAVKWLNRRLLRATQGPTLAARESPVVFNPWSWQAARSFTRTCTRPASAAQEALKKAQEDAASLTPEYVAANMAPEEAQRLSRVRNIGIAAHIDSGKTTATERVLFYTGRIKAIHEVRGKDAVGAKMDSMELEREKGITIQSAATFCDWKKMENGKEETYHFNLIDTPGHIDFTIEVERALRVLDGAVMILCAVSGVQSQTTTVDRQMKRYNVPRISFINKMDRMGANPWKAVEQINSKLKVPAAAIQIPIGAEDEFEGVVDLIEMRALYFEGPRGTKVRVADQIPGPLLELAKEKRQVLIEKLADVDDDMAELFLEEQEPTNAQIKAAIRRATVSRSFTPVLMGSALADKAVQPVLDAVCDYLPDPAQVDNTALDKSKGEKEVKLVPYNSLPFVGLAFKLEENNYGQLTYIRVYQGTLTKGTYLYNSRTDKKVRIPRIVRMHSNEMEDVSEVGAGEICAVFGVDCASGDTFTDGGLPYTMSSMFVPDAVMSLSIKPKRTADADSFSKAMNRFQREDPTFRVHVDSESEETIISGMGELHLEVYVERLRREYKTECITGQPRVAYRETISRRADYDYLLKRQSGGPGDFARVAGYIEPYEKPDENHYESQVVGGHIPDKFLTACAKGFDLACEKGPLLGHRVIGAKMIVNDGATHVTDSSDYAFNLATQMAFRKAFTDAGGQVLEPLMKTTITAPNEFQGNILMLMNKRNATIHDTEIGSEEFTLICDCSLNAMFGFSSQLRAATQGKGEFSMEFSHYAPAPPHLQKELVAKYQAELEAKRTK</sequence>
<dbReference type="GO" id="GO:0004190">
    <property type="term" value="F:aspartic-type endopeptidase activity"/>
    <property type="evidence" value="ECO:0007669"/>
    <property type="project" value="UniProtKB-KW"/>
</dbReference>
<dbReference type="Pfam" id="PF03144">
    <property type="entry name" value="GTP_EFTU_D2"/>
    <property type="match status" value="1"/>
</dbReference>
<comment type="function">
    <text evidence="15">Mitochondrial GTPase that catalyzes the GTP-dependent ribosomal translocation step during translation elongation. During this step, the ribosome changes from the pre-translocational (PRE) to the post-translocational (POST) state as the newly formed A-site-bound peptidyl-tRNA and P-site-bound deacylated tRNA move to the P and E sites, respectively. Catalyzes the coordinated movement of the two tRNA molecules, the mRNA and conformational changes in the ribosome.</text>
</comment>
<dbReference type="SUPFAM" id="SSF50630">
    <property type="entry name" value="Acid proteases"/>
    <property type="match status" value="1"/>
</dbReference>
<comment type="caution">
    <text evidence="22">The sequence shown here is derived from an EMBL/GenBank/DDBJ whole genome shotgun (WGS) entry which is preliminary data.</text>
</comment>
<comment type="similarity">
    <text evidence="3 17">Belongs to the peptidase A1 family.</text>
</comment>
<dbReference type="SUPFAM" id="SSF54211">
    <property type="entry name" value="Ribosomal protein S5 domain 2-like"/>
    <property type="match status" value="1"/>
</dbReference>
<dbReference type="GO" id="GO:0005525">
    <property type="term" value="F:GTP binding"/>
    <property type="evidence" value="ECO:0007669"/>
    <property type="project" value="UniProtKB-UniRule"/>
</dbReference>
<evidence type="ECO:0000256" key="12">
    <source>
        <dbReference type="ARBA" id="ARBA00023128"/>
    </source>
</evidence>
<dbReference type="Gene3D" id="3.40.50.300">
    <property type="entry name" value="P-loop containing nucleotide triphosphate hydrolases"/>
    <property type="match status" value="1"/>
</dbReference>
<feature type="active site" evidence="16">
    <location>
        <position position="73"/>
    </location>
</feature>
<dbReference type="InterPro" id="IPR009022">
    <property type="entry name" value="EFG_III"/>
</dbReference>
<dbReference type="CDD" id="cd05474">
    <property type="entry name" value="SAP_like"/>
    <property type="match status" value="1"/>
</dbReference>
<proteinExistence type="inferred from homology"/>
<evidence type="ECO:0000256" key="5">
    <source>
        <dbReference type="ARBA" id="ARBA00022729"/>
    </source>
</evidence>
<feature type="compositionally biased region" description="Polar residues" evidence="18">
    <location>
        <begin position="420"/>
        <end position="439"/>
    </location>
</feature>
<dbReference type="InterPro" id="IPR021109">
    <property type="entry name" value="Peptidase_aspartic_dom_sf"/>
</dbReference>
<evidence type="ECO:0000256" key="19">
    <source>
        <dbReference type="SAM" id="SignalP"/>
    </source>
</evidence>
<feature type="binding site" evidence="15">
    <location>
        <begin position="796"/>
        <end position="799"/>
    </location>
    <ligand>
        <name>GTP</name>
        <dbReference type="ChEBI" id="CHEBI:37565"/>
    </ligand>
</feature>
<dbReference type="GO" id="GO:0006508">
    <property type="term" value="P:proteolysis"/>
    <property type="evidence" value="ECO:0007669"/>
    <property type="project" value="UniProtKB-KW"/>
</dbReference>
<feature type="region of interest" description="Disordered" evidence="18">
    <location>
        <begin position="418"/>
        <end position="439"/>
    </location>
</feature>
<dbReference type="Pfam" id="PF00679">
    <property type="entry name" value="EFG_C"/>
    <property type="match status" value="1"/>
</dbReference>
<dbReference type="EMBL" id="LCWV01000065">
    <property type="protein sequence ID" value="PWI64402.1"/>
    <property type="molecule type" value="Genomic_DNA"/>
</dbReference>
<keyword evidence="10 15" id="KW-0648">Protein biosynthesis</keyword>
<dbReference type="Pfam" id="PF03764">
    <property type="entry name" value="EFG_IV"/>
    <property type="match status" value="1"/>
</dbReference>
<dbReference type="InterPro" id="IPR004161">
    <property type="entry name" value="EFTu-like_2"/>
</dbReference>
<dbReference type="InterPro" id="IPR000795">
    <property type="entry name" value="T_Tr_GTP-bd_dom"/>
</dbReference>
<comment type="subcellular location">
    <subcellularLocation>
        <location evidence="1 15">Mitochondrion</location>
    </subcellularLocation>
</comment>
<evidence type="ECO:0000256" key="13">
    <source>
        <dbReference type="ARBA" id="ARBA00023134"/>
    </source>
</evidence>
<dbReference type="FunFam" id="3.40.50.300:FF:000558">
    <property type="entry name" value="Elongation factor G, mitochondrial"/>
    <property type="match status" value="1"/>
</dbReference>
<dbReference type="Pfam" id="PF00026">
    <property type="entry name" value="Asp"/>
    <property type="match status" value="1"/>
</dbReference>
<comment type="similarity">
    <text evidence="2">Belongs to the TRAFAC class translation factor GTPase superfamily. Classic translation factor GTPase family. EF-G/EF-2 subfamily.</text>
</comment>
<dbReference type="Gene3D" id="3.30.70.240">
    <property type="match status" value="1"/>
</dbReference>
<feature type="binding site" evidence="15">
    <location>
        <begin position="742"/>
        <end position="746"/>
    </location>
    <ligand>
        <name>GTP</name>
        <dbReference type="ChEBI" id="CHEBI:37565"/>
    </ligand>
</feature>
<feature type="signal peptide" evidence="19">
    <location>
        <begin position="1"/>
        <end position="18"/>
    </location>
</feature>
<keyword evidence="9 17" id="KW-0378">Hydrolase</keyword>
<evidence type="ECO:0000256" key="2">
    <source>
        <dbReference type="ARBA" id="ARBA00005870"/>
    </source>
</evidence>
<reference evidence="22 23" key="1">
    <citation type="journal article" date="2016" name="Front. Microbiol.">
        <title>Genome and transcriptome sequences reveal the specific parasitism of the nematophagous Purpureocillium lilacinum 36-1.</title>
        <authorList>
            <person name="Xie J."/>
            <person name="Li S."/>
            <person name="Mo C."/>
            <person name="Xiao X."/>
            <person name="Peng D."/>
            <person name="Wang G."/>
            <person name="Xiao Y."/>
        </authorList>
    </citation>
    <scope>NUCLEOTIDE SEQUENCE [LARGE SCALE GENOMIC DNA]</scope>
    <source>
        <strain evidence="22 23">36-1</strain>
    </source>
</reference>
<keyword evidence="11" id="KW-0809">Transit peptide</keyword>
<evidence type="ECO:0000256" key="17">
    <source>
        <dbReference type="RuleBase" id="RU000454"/>
    </source>
</evidence>
<dbReference type="Pfam" id="PF14492">
    <property type="entry name" value="EFG_III"/>
    <property type="match status" value="1"/>
</dbReference>
<dbReference type="CDD" id="cd16262">
    <property type="entry name" value="EFG_III"/>
    <property type="match status" value="1"/>
</dbReference>
<accession>A0A2U3DQ72</accession>
<organism evidence="22 23">
    <name type="scientific">Purpureocillium lilacinum</name>
    <name type="common">Paecilomyces lilacinus</name>
    <dbReference type="NCBI Taxonomy" id="33203"/>
    <lineage>
        <taxon>Eukaryota</taxon>
        <taxon>Fungi</taxon>
        <taxon>Dikarya</taxon>
        <taxon>Ascomycota</taxon>
        <taxon>Pezizomycotina</taxon>
        <taxon>Sordariomycetes</taxon>
        <taxon>Hypocreomycetidae</taxon>
        <taxon>Hypocreales</taxon>
        <taxon>Ophiocordycipitaceae</taxon>
        <taxon>Purpureocillium</taxon>
    </lineage>
</organism>
<dbReference type="GO" id="GO:0005739">
    <property type="term" value="C:mitochondrion"/>
    <property type="evidence" value="ECO:0007669"/>
    <property type="project" value="UniProtKB-SubCell"/>
</dbReference>
<dbReference type="GO" id="GO:0003924">
    <property type="term" value="F:GTPase activity"/>
    <property type="evidence" value="ECO:0007669"/>
    <property type="project" value="UniProtKB-UniRule"/>
</dbReference>
<dbReference type="NCBIfam" id="TIGR00231">
    <property type="entry name" value="small_GTP"/>
    <property type="match status" value="1"/>
</dbReference>
<evidence type="ECO:0000256" key="6">
    <source>
        <dbReference type="ARBA" id="ARBA00022741"/>
    </source>
</evidence>
<dbReference type="InterPro" id="IPR005225">
    <property type="entry name" value="Small_GTP-bd"/>
</dbReference>
<feature type="active site" evidence="16">
    <location>
        <position position="273"/>
    </location>
</feature>
<dbReference type="InterPro" id="IPR020568">
    <property type="entry name" value="Ribosomal_Su5_D2-typ_SF"/>
</dbReference>
<evidence type="ECO:0000313" key="23">
    <source>
        <dbReference type="Proteomes" id="UP000245956"/>
    </source>
</evidence>
<keyword evidence="13 15" id="KW-0342">GTP-binding</keyword>
<dbReference type="PANTHER" id="PTHR43636:SF2">
    <property type="entry name" value="ELONGATION FACTOR G, MITOCHONDRIAL"/>
    <property type="match status" value="1"/>
</dbReference>
<feature type="region of interest" description="Disordered" evidence="18">
    <location>
        <begin position="509"/>
        <end position="561"/>
    </location>
</feature>